<protein>
    <submittedName>
        <fullName evidence="2">Uncharacterized protein</fullName>
    </submittedName>
</protein>
<name>A0AAW1P4Q3_9CHLO</name>
<dbReference type="EMBL" id="JALJOR010000016">
    <property type="protein sequence ID" value="KAK9805240.1"/>
    <property type="molecule type" value="Genomic_DNA"/>
</dbReference>
<evidence type="ECO:0000313" key="2">
    <source>
        <dbReference type="EMBL" id="KAK9805240.1"/>
    </source>
</evidence>
<evidence type="ECO:0000256" key="1">
    <source>
        <dbReference type="SAM" id="MobiDB-lite"/>
    </source>
</evidence>
<dbReference type="AlphaFoldDB" id="A0AAW1P4Q3"/>
<comment type="caution">
    <text evidence="2">The sequence shown here is derived from an EMBL/GenBank/DDBJ whole genome shotgun (WGS) entry which is preliminary data.</text>
</comment>
<reference evidence="2 3" key="1">
    <citation type="journal article" date="2024" name="Nat. Commun.">
        <title>Phylogenomics reveals the evolutionary origins of lichenization in chlorophyte algae.</title>
        <authorList>
            <person name="Puginier C."/>
            <person name="Libourel C."/>
            <person name="Otte J."/>
            <person name="Skaloud P."/>
            <person name="Haon M."/>
            <person name="Grisel S."/>
            <person name="Petersen M."/>
            <person name="Berrin J.G."/>
            <person name="Delaux P.M."/>
            <person name="Dal Grande F."/>
            <person name="Keller J."/>
        </authorList>
    </citation>
    <scope>NUCLEOTIDE SEQUENCE [LARGE SCALE GENOMIC DNA]</scope>
    <source>
        <strain evidence="2 3">SAG 2043</strain>
    </source>
</reference>
<proteinExistence type="predicted"/>
<gene>
    <name evidence="2" type="ORF">WJX72_008199</name>
</gene>
<dbReference type="Proteomes" id="UP001489004">
    <property type="component" value="Unassembled WGS sequence"/>
</dbReference>
<evidence type="ECO:0000313" key="3">
    <source>
        <dbReference type="Proteomes" id="UP001489004"/>
    </source>
</evidence>
<feature type="region of interest" description="Disordered" evidence="1">
    <location>
        <begin position="202"/>
        <end position="227"/>
    </location>
</feature>
<sequence length="275" mass="29545">MRVTVIDVERTDLPETPHIIVAHALTTFSRGLCVQIVGQVTQQGFHEGVAWNAAIVSPILRLVEFDHIRPTRPGHVEIVMCREASADFMRQPGQQLTFTISGHSVLQLSSDRTVEATELSQHDSALHFLFLGSLQSLAVSSDATVRNAGSSEGGLSPFLNPADKWSAVWLLIASCLPAPRVRLGEQIITLGTTDHTVAKRIPFPQHPAPASAASMKRKPSDQVPGTEERHRLNLLSRMDIAGSSDTAQQASDAAAALAALAHGDVQMADNSAFDA</sequence>
<organism evidence="2 3">
    <name type="scientific">[Myrmecia] bisecta</name>
    <dbReference type="NCBI Taxonomy" id="41462"/>
    <lineage>
        <taxon>Eukaryota</taxon>
        <taxon>Viridiplantae</taxon>
        <taxon>Chlorophyta</taxon>
        <taxon>core chlorophytes</taxon>
        <taxon>Trebouxiophyceae</taxon>
        <taxon>Trebouxiales</taxon>
        <taxon>Trebouxiaceae</taxon>
        <taxon>Myrmecia</taxon>
    </lineage>
</organism>
<keyword evidence="3" id="KW-1185">Reference proteome</keyword>
<accession>A0AAW1P4Q3</accession>